<keyword evidence="2" id="KW-1185">Reference proteome</keyword>
<dbReference type="AlphaFoldDB" id="A0A501WJ50"/>
<dbReference type="RefSeq" id="WP_140456011.1">
    <property type="nucleotide sequence ID" value="NZ_VFRP01000034.1"/>
</dbReference>
<dbReference type="Proteomes" id="UP000319255">
    <property type="component" value="Unassembled WGS sequence"/>
</dbReference>
<name>A0A501WJ50_9RHOB</name>
<dbReference type="EMBL" id="VFRP01000034">
    <property type="protein sequence ID" value="TPE47167.1"/>
    <property type="molecule type" value="Genomic_DNA"/>
</dbReference>
<reference evidence="1 2" key="1">
    <citation type="submission" date="2019-06" db="EMBL/GenBank/DDBJ databases">
        <title>A novel bacterium of genus Amaricoccus, isolated from marine sediment.</title>
        <authorList>
            <person name="Huang H."/>
            <person name="Mo K."/>
            <person name="Hu Y."/>
        </authorList>
    </citation>
    <scope>NUCLEOTIDE SEQUENCE [LARGE SCALE GENOMIC DNA]</scope>
    <source>
        <strain evidence="1 2">HB172011</strain>
    </source>
</reference>
<accession>A0A501WJ50</accession>
<protein>
    <submittedName>
        <fullName evidence="1">Uncharacterized protein</fullName>
    </submittedName>
</protein>
<sequence length="242" mass="26916">MSENVKKFLKLYKNVTLEDASILICGGDPSEMERIFDTFGEYYYDRKVTEGHHGFSMVFNALKLAVLGGDLRAIFTYKVESDVNKNKDDSEAWVISAENLGALTQQEDYPFSDLLPFHSVRVFREPDWDRTVVSVADLKSWLASAGYTDCIFFEQDAAASGSGSIADLADRDHPHFSQELALAVAAWQALTDVTPSKRSPKQIIKDWILSEPEGRQLSEKALERLATVVNWQAAGGAPRTSG</sequence>
<comment type="caution">
    <text evidence="1">The sequence shown here is derived from an EMBL/GenBank/DDBJ whole genome shotgun (WGS) entry which is preliminary data.</text>
</comment>
<organism evidence="1 2">
    <name type="scientific">Amaricoccus solimangrovi</name>
    <dbReference type="NCBI Taxonomy" id="2589815"/>
    <lineage>
        <taxon>Bacteria</taxon>
        <taxon>Pseudomonadati</taxon>
        <taxon>Pseudomonadota</taxon>
        <taxon>Alphaproteobacteria</taxon>
        <taxon>Rhodobacterales</taxon>
        <taxon>Paracoccaceae</taxon>
        <taxon>Amaricoccus</taxon>
    </lineage>
</organism>
<dbReference type="OrthoDB" id="7926522at2"/>
<proteinExistence type="predicted"/>
<evidence type="ECO:0000313" key="1">
    <source>
        <dbReference type="EMBL" id="TPE47167.1"/>
    </source>
</evidence>
<evidence type="ECO:0000313" key="2">
    <source>
        <dbReference type="Proteomes" id="UP000319255"/>
    </source>
</evidence>
<gene>
    <name evidence="1" type="ORF">FJM51_20590</name>
</gene>